<organism evidence="1 2">
    <name type="scientific">Mycobacterium phage Indlulamithi</name>
    <dbReference type="NCBI Taxonomy" id="2656582"/>
    <lineage>
        <taxon>Viruses</taxon>
        <taxon>Duplodnaviria</taxon>
        <taxon>Heunggongvirae</taxon>
        <taxon>Uroviricota</taxon>
        <taxon>Caudoviricetes</taxon>
        <taxon>Indlulamithivirus</taxon>
        <taxon>Indlulamithivirus indlulamithi</taxon>
    </lineage>
</organism>
<gene>
    <name evidence="1" type="primary">60</name>
    <name evidence="1" type="ORF">PBI_INDLULAMITHI_60</name>
</gene>
<sequence length="72" mass="8339">MLDRVRIWDGENGNVHIELKDEDDVPFSHTVIPPHEWKELRDNMIKTFPANVSVSLLTDYLVALGIHALEMR</sequence>
<dbReference type="GeneID" id="55624497"/>
<protein>
    <submittedName>
        <fullName evidence="1">Uncharacterized protein</fullName>
    </submittedName>
</protein>
<dbReference type="EMBL" id="MN585993">
    <property type="protein sequence ID" value="QGJ90099.1"/>
    <property type="molecule type" value="Genomic_DNA"/>
</dbReference>
<keyword evidence="2" id="KW-1185">Reference proteome</keyword>
<dbReference type="RefSeq" id="YP_009853812.1">
    <property type="nucleotide sequence ID" value="NC_048824.1"/>
</dbReference>
<name>A0A649VDA8_9CAUD</name>
<proteinExistence type="predicted"/>
<evidence type="ECO:0000313" key="2">
    <source>
        <dbReference type="Proteomes" id="UP000423609"/>
    </source>
</evidence>
<evidence type="ECO:0000313" key="1">
    <source>
        <dbReference type="EMBL" id="QGJ90099.1"/>
    </source>
</evidence>
<reference evidence="1 2" key="1">
    <citation type="submission" date="2019-10" db="EMBL/GenBank/DDBJ databases">
        <authorList>
            <person name="Garlena R.A."/>
            <person name="Russell D.A."/>
            <person name="Pope W.H."/>
            <person name="Jacobs-Sera D."/>
            <person name="Hatfull G.F."/>
        </authorList>
    </citation>
    <scope>NUCLEOTIDE SEQUENCE [LARGE SCALE GENOMIC DNA]</scope>
</reference>
<dbReference type="KEGG" id="vg:55624497"/>
<dbReference type="Proteomes" id="UP000423609">
    <property type="component" value="Segment"/>
</dbReference>
<accession>A0A649VDA8</accession>